<feature type="domain" description="AIG1-type G" evidence="5">
    <location>
        <begin position="118"/>
        <end position="315"/>
    </location>
</feature>
<evidence type="ECO:0000256" key="4">
    <source>
        <dbReference type="SAM" id="SignalP"/>
    </source>
</evidence>
<feature type="chain" id="PRO_5036445418" description="AIG1-type G domain-containing protein" evidence="4">
    <location>
        <begin position="25"/>
        <end position="315"/>
    </location>
</feature>
<dbReference type="InterPro" id="IPR045058">
    <property type="entry name" value="GIMA/IAN/Toc"/>
</dbReference>
<evidence type="ECO:0000313" key="7">
    <source>
        <dbReference type="Proteomes" id="UP000005408"/>
    </source>
</evidence>
<sequence length="315" mass="35375">MVNTDRLFTSIMSLLVYTIYAGIANVTGCPKNQSEVIIASGKLGCGQDKYGNNQYMCLPNKEKSFLVELCYDGVMGIQERGICLEIFEGNLIQHSCKYFSDGCPEEDFYDYELFKYKEGEIRLVLLGGPETGKTATGNTILGRNCFSVSTSGSSQTKDCSKQLSNRLGSNLAIVDTPGILNRSKTDKLSEEEIYKCISLTSPGPHVFIVVLDKTSFQQSFQETLKHCVEYFGKDMYKYVIILFTKGDKNETPINDFIKACPPKFIKDVKKCGRRVIEFDNQLRRDEKDGKVGQLLDLIKEVIKKNDGGCYTMKPE</sequence>
<dbReference type="Proteomes" id="UP000005408">
    <property type="component" value="Unassembled WGS sequence"/>
</dbReference>
<organism evidence="6 7">
    <name type="scientific">Magallana gigas</name>
    <name type="common">Pacific oyster</name>
    <name type="synonym">Crassostrea gigas</name>
    <dbReference type="NCBI Taxonomy" id="29159"/>
    <lineage>
        <taxon>Eukaryota</taxon>
        <taxon>Metazoa</taxon>
        <taxon>Spiralia</taxon>
        <taxon>Lophotrochozoa</taxon>
        <taxon>Mollusca</taxon>
        <taxon>Bivalvia</taxon>
        <taxon>Autobranchia</taxon>
        <taxon>Pteriomorphia</taxon>
        <taxon>Ostreida</taxon>
        <taxon>Ostreoidea</taxon>
        <taxon>Ostreidae</taxon>
        <taxon>Magallana</taxon>
    </lineage>
</organism>
<keyword evidence="2" id="KW-0547">Nucleotide-binding</keyword>
<dbReference type="InterPro" id="IPR027417">
    <property type="entry name" value="P-loop_NTPase"/>
</dbReference>
<keyword evidence="4" id="KW-0732">Signal</keyword>
<evidence type="ECO:0000256" key="3">
    <source>
        <dbReference type="ARBA" id="ARBA00023134"/>
    </source>
</evidence>
<dbReference type="FunFam" id="3.40.50.300:FF:000366">
    <property type="entry name" value="GTPase, IMAP family member 2"/>
    <property type="match status" value="1"/>
</dbReference>
<proteinExistence type="inferred from homology"/>
<evidence type="ECO:0000256" key="2">
    <source>
        <dbReference type="ARBA" id="ARBA00022741"/>
    </source>
</evidence>
<evidence type="ECO:0000259" key="5">
    <source>
        <dbReference type="PROSITE" id="PS51720"/>
    </source>
</evidence>
<accession>A0A8W8JLP9</accession>
<protein>
    <recommendedName>
        <fullName evidence="5">AIG1-type G domain-containing protein</fullName>
    </recommendedName>
</protein>
<evidence type="ECO:0000256" key="1">
    <source>
        <dbReference type="ARBA" id="ARBA00008535"/>
    </source>
</evidence>
<dbReference type="Pfam" id="PF04548">
    <property type="entry name" value="AIG1"/>
    <property type="match status" value="1"/>
</dbReference>
<keyword evidence="7" id="KW-1185">Reference proteome</keyword>
<dbReference type="PANTHER" id="PTHR10903">
    <property type="entry name" value="GTPASE, IMAP FAMILY MEMBER-RELATED"/>
    <property type="match status" value="1"/>
</dbReference>
<feature type="signal peptide" evidence="4">
    <location>
        <begin position="1"/>
        <end position="24"/>
    </location>
</feature>
<dbReference type="GO" id="GO:0005525">
    <property type="term" value="F:GTP binding"/>
    <property type="evidence" value="ECO:0007669"/>
    <property type="project" value="UniProtKB-KW"/>
</dbReference>
<dbReference type="InterPro" id="IPR006703">
    <property type="entry name" value="G_AIG1"/>
</dbReference>
<dbReference type="AlphaFoldDB" id="A0A8W8JLP9"/>
<keyword evidence="3" id="KW-0342">GTP-binding</keyword>
<evidence type="ECO:0000313" key="6">
    <source>
        <dbReference type="EnsemblMetazoa" id="G20112.1:cds"/>
    </source>
</evidence>
<reference evidence="6" key="1">
    <citation type="submission" date="2022-08" db="UniProtKB">
        <authorList>
            <consortium name="EnsemblMetazoa"/>
        </authorList>
    </citation>
    <scope>IDENTIFICATION</scope>
    <source>
        <strain evidence="6">05x7-T-G4-1.051#20</strain>
    </source>
</reference>
<dbReference type="PANTHER" id="PTHR10903:SF184">
    <property type="entry name" value="GTP-BINDING PROTEIN A"/>
    <property type="match status" value="1"/>
</dbReference>
<dbReference type="Gene3D" id="3.40.50.300">
    <property type="entry name" value="P-loop containing nucleotide triphosphate hydrolases"/>
    <property type="match status" value="1"/>
</dbReference>
<comment type="similarity">
    <text evidence="1">Belongs to the TRAFAC class TrmE-Era-EngA-EngB-Septin-like GTPase superfamily. AIG1/Toc34/Toc159-like paraseptin GTPase family. IAN subfamily.</text>
</comment>
<dbReference type="EnsemblMetazoa" id="G20112.1">
    <property type="protein sequence ID" value="G20112.1:cds"/>
    <property type="gene ID" value="G20112"/>
</dbReference>
<name>A0A8W8JLP9_MAGGI</name>
<dbReference type="SUPFAM" id="SSF52540">
    <property type="entry name" value="P-loop containing nucleoside triphosphate hydrolases"/>
    <property type="match status" value="1"/>
</dbReference>
<dbReference type="PROSITE" id="PS51720">
    <property type="entry name" value="G_AIG1"/>
    <property type="match status" value="1"/>
</dbReference>